<proteinExistence type="predicted"/>
<sequence length="85" mass="9520">VVVIKATVNLGPRKTFREHAYLRSLVNVDGTKASEAIFFDQLRLMTSIFLTYMAGVIPIPKSNQRGNINFKPIQSQITKPFLVVA</sequence>
<dbReference type="EnsemblPlants" id="MELO3C035444.2.1">
    <property type="protein sequence ID" value="MELO3C035444.2.1"/>
    <property type="gene ID" value="MELO3C035444.2"/>
</dbReference>
<accession>A0A9I9EMH0</accession>
<organism evidence="1">
    <name type="scientific">Cucumis melo</name>
    <name type="common">Muskmelon</name>
    <dbReference type="NCBI Taxonomy" id="3656"/>
    <lineage>
        <taxon>Eukaryota</taxon>
        <taxon>Viridiplantae</taxon>
        <taxon>Streptophyta</taxon>
        <taxon>Embryophyta</taxon>
        <taxon>Tracheophyta</taxon>
        <taxon>Spermatophyta</taxon>
        <taxon>Magnoliopsida</taxon>
        <taxon>eudicotyledons</taxon>
        <taxon>Gunneridae</taxon>
        <taxon>Pentapetalae</taxon>
        <taxon>rosids</taxon>
        <taxon>fabids</taxon>
        <taxon>Cucurbitales</taxon>
        <taxon>Cucurbitaceae</taxon>
        <taxon>Benincaseae</taxon>
        <taxon>Cucumis</taxon>
    </lineage>
</organism>
<dbReference type="Gramene" id="MELO3C035444.2.1">
    <property type="protein sequence ID" value="MELO3C035444.2.1"/>
    <property type="gene ID" value="MELO3C035444.2"/>
</dbReference>
<protein>
    <submittedName>
        <fullName evidence="1">Uncharacterized protein</fullName>
    </submittedName>
</protein>
<evidence type="ECO:0000313" key="1">
    <source>
        <dbReference type="EnsemblPlants" id="MELO3C035444.2.1"/>
    </source>
</evidence>
<dbReference type="AlphaFoldDB" id="A0A9I9EMH0"/>
<reference evidence="1" key="1">
    <citation type="submission" date="2023-03" db="UniProtKB">
        <authorList>
            <consortium name="EnsemblPlants"/>
        </authorList>
    </citation>
    <scope>IDENTIFICATION</scope>
</reference>
<name>A0A9I9EMH0_CUCME</name>